<evidence type="ECO:0000256" key="1">
    <source>
        <dbReference type="SAM" id="Phobius"/>
    </source>
</evidence>
<proteinExistence type="predicted"/>
<accession>A0ABS2XKZ9</accession>
<feature type="transmembrane region" description="Helical" evidence="1">
    <location>
        <begin position="92"/>
        <end position="113"/>
    </location>
</feature>
<evidence type="ECO:0000313" key="3">
    <source>
        <dbReference type="Proteomes" id="UP001166093"/>
    </source>
</evidence>
<feature type="transmembrane region" description="Helical" evidence="1">
    <location>
        <begin position="119"/>
        <end position="142"/>
    </location>
</feature>
<protein>
    <submittedName>
        <fullName evidence="2">ZH11B palmitoyltransferase</fullName>
    </submittedName>
</protein>
<name>A0ABS2XKZ9_POLSP</name>
<gene>
    <name evidence="2" type="primary">Zdhhc11b</name>
    <name evidence="2" type="ORF">GTO93_0012233</name>
</gene>
<feature type="non-terminal residue" evidence="2">
    <location>
        <position position="183"/>
    </location>
</feature>
<sequence>MSHQRSSFCFGICGAQNYAFLCRNDSECYHKPVTFLYHYFQCCCAFMQWMNCYDRRVRRTRPAQEDSRNDLVTPPRRSRVNGWSLPMHSFQLVAWLFYTYLAIVGFGIYIPLLPYNWKYAGYSIIGITFASHFVVHIAAVSIDPADHSVRAKNNYRNPMPVLDRVKHPHAIQNLHCYLCEVNV</sequence>
<evidence type="ECO:0000313" key="2">
    <source>
        <dbReference type="EMBL" id="MBN3274951.1"/>
    </source>
</evidence>
<keyword evidence="1" id="KW-0472">Membrane</keyword>
<keyword evidence="1" id="KW-0812">Transmembrane</keyword>
<comment type="caution">
    <text evidence="2">The sequence shown here is derived from an EMBL/GenBank/DDBJ whole genome shotgun (WGS) entry which is preliminary data.</text>
</comment>
<reference evidence="2" key="1">
    <citation type="journal article" date="2021" name="Cell">
        <title>Tracing the genetic footprints of vertebrate landing in non-teleost ray-finned fishes.</title>
        <authorList>
            <person name="Bi X."/>
            <person name="Wang K."/>
            <person name="Yang L."/>
            <person name="Pan H."/>
            <person name="Jiang H."/>
            <person name="Wei Q."/>
            <person name="Fang M."/>
            <person name="Yu H."/>
            <person name="Zhu C."/>
            <person name="Cai Y."/>
            <person name="He Y."/>
            <person name="Gan X."/>
            <person name="Zeng H."/>
            <person name="Yu D."/>
            <person name="Zhu Y."/>
            <person name="Jiang H."/>
            <person name="Qiu Q."/>
            <person name="Yang H."/>
            <person name="Zhang Y.E."/>
            <person name="Wang W."/>
            <person name="Zhu M."/>
            <person name="He S."/>
            <person name="Zhang G."/>
        </authorList>
    </citation>
    <scope>NUCLEOTIDE SEQUENCE</scope>
    <source>
        <strain evidence="2">Pddl_001</strain>
    </source>
</reference>
<feature type="non-terminal residue" evidence="2">
    <location>
        <position position="1"/>
    </location>
</feature>
<dbReference type="EMBL" id="JAAWVQ010046070">
    <property type="protein sequence ID" value="MBN3274951.1"/>
    <property type="molecule type" value="Genomic_DNA"/>
</dbReference>
<organism evidence="2 3">
    <name type="scientific">Polyodon spathula</name>
    <name type="common">North American paddlefish</name>
    <name type="synonym">Squalus spathula</name>
    <dbReference type="NCBI Taxonomy" id="7913"/>
    <lineage>
        <taxon>Eukaryota</taxon>
        <taxon>Metazoa</taxon>
        <taxon>Chordata</taxon>
        <taxon>Craniata</taxon>
        <taxon>Vertebrata</taxon>
        <taxon>Euteleostomi</taxon>
        <taxon>Actinopterygii</taxon>
        <taxon>Chondrostei</taxon>
        <taxon>Acipenseriformes</taxon>
        <taxon>Polyodontidae</taxon>
        <taxon>Polyodon</taxon>
    </lineage>
</organism>
<keyword evidence="3" id="KW-1185">Reference proteome</keyword>
<keyword evidence="1" id="KW-1133">Transmembrane helix</keyword>
<dbReference type="Proteomes" id="UP001166093">
    <property type="component" value="Unassembled WGS sequence"/>
</dbReference>